<dbReference type="InterPro" id="IPR043129">
    <property type="entry name" value="ATPase_NBD"/>
</dbReference>
<dbReference type="PANTHER" id="PTHR18964:SF173">
    <property type="entry name" value="GLUCOKINASE"/>
    <property type="match status" value="1"/>
</dbReference>
<evidence type="ECO:0000313" key="2">
    <source>
        <dbReference type="EMBL" id="MDQ7251173.1"/>
    </source>
</evidence>
<dbReference type="RefSeq" id="WP_379961277.1">
    <property type="nucleotide sequence ID" value="NZ_JAUYVI010000009.1"/>
</dbReference>
<proteinExistence type="inferred from homology"/>
<dbReference type="InterPro" id="IPR036388">
    <property type="entry name" value="WH-like_DNA-bd_sf"/>
</dbReference>
<protein>
    <submittedName>
        <fullName evidence="2">ROK family protein</fullName>
    </submittedName>
</protein>
<dbReference type="InterPro" id="IPR036390">
    <property type="entry name" value="WH_DNA-bd_sf"/>
</dbReference>
<dbReference type="Gene3D" id="3.30.420.40">
    <property type="match status" value="2"/>
</dbReference>
<comment type="similarity">
    <text evidence="1">Belongs to the ROK (NagC/XylR) family.</text>
</comment>
<gene>
    <name evidence="2" type="ORF">Q8A70_26030</name>
</gene>
<evidence type="ECO:0000313" key="3">
    <source>
        <dbReference type="Proteomes" id="UP001230156"/>
    </source>
</evidence>
<dbReference type="Gene3D" id="1.10.10.10">
    <property type="entry name" value="Winged helix-like DNA-binding domain superfamily/Winged helix DNA-binding domain"/>
    <property type="match status" value="1"/>
</dbReference>
<organism evidence="2 3">
    <name type="scientific">Dongia sedimenti</name>
    <dbReference type="NCBI Taxonomy" id="3064282"/>
    <lineage>
        <taxon>Bacteria</taxon>
        <taxon>Pseudomonadati</taxon>
        <taxon>Pseudomonadota</taxon>
        <taxon>Alphaproteobacteria</taxon>
        <taxon>Rhodospirillales</taxon>
        <taxon>Dongiaceae</taxon>
        <taxon>Dongia</taxon>
    </lineage>
</organism>
<comment type="caution">
    <text evidence="2">The sequence shown here is derived from an EMBL/GenBank/DDBJ whole genome shotgun (WGS) entry which is preliminary data.</text>
</comment>
<dbReference type="InterPro" id="IPR000600">
    <property type="entry name" value="ROK"/>
</dbReference>
<sequence length="402" mass="42863">MNRISPGHAGSPTRDRILQALRVHGPQARVDLSAIVEMSPATVSGVTGELMRAGALREMFGRESDGAESGRSRGRPKVTIALVPQTAHVIAVKLSINEIQVALGDFTGAMARTETVPLDTRALSPADIVITLGDAIERCHRTMAPGYGPCLGIGLAVQGLVRDSDIIAWSPALSVRDVDIVQPLARRFGLPVYAANDANCIAVALRNKPEFQAIDNMAVLMLGTGVGMGLIVGGKVYDGRTGAAAEFGHTKYQMDGPFCHCGRRGCIESFVGDYALYRDARAMLDLPNTDALHPSEEQMQVLCDLAAKGDPVALGLFEQAGRALGFGLTNLIALISPSLILVSGSGVRAYEYLEPSMRRSLQDGLVETLLANTEIRPRPWDEDLTLRGITALVQANAPFQPS</sequence>
<evidence type="ECO:0000256" key="1">
    <source>
        <dbReference type="ARBA" id="ARBA00006479"/>
    </source>
</evidence>
<dbReference type="Pfam" id="PF00480">
    <property type="entry name" value="ROK"/>
    <property type="match status" value="1"/>
</dbReference>
<dbReference type="SUPFAM" id="SSF46785">
    <property type="entry name" value="Winged helix' DNA-binding domain"/>
    <property type="match status" value="1"/>
</dbReference>
<dbReference type="Proteomes" id="UP001230156">
    <property type="component" value="Unassembled WGS sequence"/>
</dbReference>
<dbReference type="EMBL" id="JAUYVI010000009">
    <property type="protein sequence ID" value="MDQ7251173.1"/>
    <property type="molecule type" value="Genomic_DNA"/>
</dbReference>
<dbReference type="InterPro" id="IPR049874">
    <property type="entry name" value="ROK_cs"/>
</dbReference>
<reference evidence="3" key="1">
    <citation type="submission" date="2023-08" db="EMBL/GenBank/DDBJ databases">
        <title>Rhodospirillaceae gen. nov., a novel taxon isolated from the Yangtze River Yuezi River estuary sludge.</title>
        <authorList>
            <person name="Ruan L."/>
        </authorList>
    </citation>
    <scope>NUCLEOTIDE SEQUENCE [LARGE SCALE GENOMIC DNA]</scope>
    <source>
        <strain evidence="3">R-7</strain>
    </source>
</reference>
<dbReference type="PANTHER" id="PTHR18964">
    <property type="entry name" value="ROK (REPRESSOR, ORF, KINASE) FAMILY"/>
    <property type="match status" value="1"/>
</dbReference>
<name>A0ABU0YWX6_9PROT</name>
<accession>A0ABU0YWX6</accession>
<dbReference type="PROSITE" id="PS01125">
    <property type="entry name" value="ROK"/>
    <property type="match status" value="1"/>
</dbReference>
<keyword evidence="3" id="KW-1185">Reference proteome</keyword>
<dbReference type="SUPFAM" id="SSF53067">
    <property type="entry name" value="Actin-like ATPase domain"/>
    <property type="match status" value="1"/>
</dbReference>